<name>A0A212K4K7_9BACT</name>
<dbReference type="AlphaFoldDB" id="A0A212K4K7"/>
<gene>
    <name evidence="1" type="ORF">KL86DYS2_13014</name>
</gene>
<dbReference type="EMBL" id="FLUL01000001">
    <property type="protein sequence ID" value="SBW06670.1"/>
    <property type="molecule type" value="Genomic_DNA"/>
</dbReference>
<accession>A0A212K4K7</accession>
<protein>
    <submittedName>
        <fullName evidence="1">Uncharacterized protein</fullName>
    </submittedName>
</protein>
<evidence type="ECO:0000313" key="1">
    <source>
        <dbReference type="EMBL" id="SBW06670.1"/>
    </source>
</evidence>
<sequence>MLKQNRLSILVIASVITVLFDKALKPKALPRRARGNRTIVQFPLALV</sequence>
<proteinExistence type="predicted"/>
<organism evidence="1">
    <name type="scientific">uncultured Dysgonomonas sp</name>
    <dbReference type="NCBI Taxonomy" id="206096"/>
    <lineage>
        <taxon>Bacteria</taxon>
        <taxon>Pseudomonadati</taxon>
        <taxon>Bacteroidota</taxon>
        <taxon>Bacteroidia</taxon>
        <taxon>Bacteroidales</taxon>
        <taxon>Dysgonomonadaceae</taxon>
        <taxon>Dysgonomonas</taxon>
        <taxon>environmental samples</taxon>
    </lineage>
</organism>
<reference evidence="1" key="1">
    <citation type="submission" date="2016-04" db="EMBL/GenBank/DDBJ databases">
        <authorList>
            <person name="Evans L.H."/>
            <person name="Alamgir A."/>
            <person name="Owens N."/>
            <person name="Weber N.D."/>
            <person name="Virtaneva K."/>
            <person name="Barbian K."/>
            <person name="Babar A."/>
            <person name="Rosenke K."/>
        </authorList>
    </citation>
    <scope>NUCLEOTIDE SEQUENCE</scope>
    <source>
        <strain evidence="1">86-2</strain>
    </source>
</reference>